<organism evidence="1 2">
    <name type="scientific">Rufibacter tibetensis</name>
    <dbReference type="NCBI Taxonomy" id="512763"/>
    <lineage>
        <taxon>Bacteria</taxon>
        <taxon>Pseudomonadati</taxon>
        <taxon>Bacteroidota</taxon>
        <taxon>Cytophagia</taxon>
        <taxon>Cytophagales</taxon>
        <taxon>Hymenobacteraceae</taxon>
        <taxon>Rufibacter</taxon>
    </lineage>
</organism>
<dbReference type="Proteomes" id="UP000061382">
    <property type="component" value="Chromosome"/>
</dbReference>
<accession>A0A0P0CH23</accession>
<reference evidence="1 2" key="1">
    <citation type="submission" date="2015-08" db="EMBL/GenBank/DDBJ databases">
        <title>Complete genome sequence of Rufibacter tibetensis strain 1351t, a radiation-resistant bacterium from tibet plateau.</title>
        <authorList>
            <person name="Dai J."/>
        </authorList>
    </citation>
    <scope>NUCLEOTIDE SEQUENCE [LARGE SCALE GENOMIC DNA]</scope>
    <source>
        <strain evidence="1 2">1351</strain>
    </source>
</reference>
<gene>
    <name evidence="1" type="ORF">DC20_06205</name>
</gene>
<dbReference type="STRING" id="512763.DC20_06205"/>
<dbReference type="Pfam" id="PF17653">
    <property type="entry name" value="DUF5522"/>
    <property type="match status" value="1"/>
</dbReference>
<sequence>MKPKPLPLEPGDYYFNEQGLMVFTEQYHRRRGYCCQSGCKHCPYGYRKNADSSPSDGSKNAADAG</sequence>
<dbReference type="AlphaFoldDB" id="A0A0P0CH23"/>
<evidence type="ECO:0000313" key="1">
    <source>
        <dbReference type="EMBL" id="ALJ01261.1"/>
    </source>
</evidence>
<proteinExistence type="predicted"/>
<dbReference type="OrthoDB" id="9800168at2"/>
<dbReference type="RefSeq" id="WP_062545836.1">
    <property type="nucleotide sequence ID" value="NZ_CP012643.1"/>
</dbReference>
<evidence type="ECO:0000313" key="2">
    <source>
        <dbReference type="Proteomes" id="UP000061382"/>
    </source>
</evidence>
<name>A0A0P0CH23_9BACT</name>
<dbReference type="KEGG" id="rti:DC20_06205"/>
<dbReference type="PATRIC" id="fig|512763.3.peg.1374"/>
<protein>
    <submittedName>
        <fullName evidence="1">Uncharacterized protein</fullName>
    </submittedName>
</protein>
<dbReference type="InterPro" id="IPR040807">
    <property type="entry name" value="DUF5522"/>
</dbReference>
<keyword evidence="2" id="KW-1185">Reference proteome</keyword>
<dbReference type="EMBL" id="CP012643">
    <property type="protein sequence ID" value="ALJ01261.1"/>
    <property type="molecule type" value="Genomic_DNA"/>
</dbReference>